<name>A0A498J615_MALDO</name>
<reference evidence="1 2" key="1">
    <citation type="submission" date="2018-10" db="EMBL/GenBank/DDBJ databases">
        <title>A high-quality apple genome assembly.</title>
        <authorList>
            <person name="Hu J."/>
        </authorList>
    </citation>
    <scope>NUCLEOTIDE SEQUENCE [LARGE SCALE GENOMIC DNA]</scope>
    <source>
        <strain evidence="2">cv. HFTH1</strain>
        <tissue evidence="1">Young leaf</tissue>
    </source>
</reference>
<dbReference type="EMBL" id="RDQH01000335">
    <property type="protein sequence ID" value="RXH90107.1"/>
    <property type="molecule type" value="Genomic_DNA"/>
</dbReference>
<comment type="caution">
    <text evidence="1">The sequence shown here is derived from an EMBL/GenBank/DDBJ whole genome shotgun (WGS) entry which is preliminary data.</text>
</comment>
<dbReference type="AlphaFoldDB" id="A0A498J615"/>
<keyword evidence="2" id="KW-1185">Reference proteome</keyword>
<gene>
    <name evidence="1" type="ORF">DVH24_032464</name>
</gene>
<dbReference type="Proteomes" id="UP000290289">
    <property type="component" value="Chromosome 9"/>
</dbReference>
<evidence type="ECO:0000313" key="1">
    <source>
        <dbReference type="EMBL" id="RXH90107.1"/>
    </source>
</evidence>
<protein>
    <submittedName>
        <fullName evidence="1">Uncharacterized protein</fullName>
    </submittedName>
</protein>
<accession>A0A498J615</accession>
<organism evidence="1 2">
    <name type="scientific">Malus domestica</name>
    <name type="common">Apple</name>
    <name type="synonym">Pyrus malus</name>
    <dbReference type="NCBI Taxonomy" id="3750"/>
    <lineage>
        <taxon>Eukaryota</taxon>
        <taxon>Viridiplantae</taxon>
        <taxon>Streptophyta</taxon>
        <taxon>Embryophyta</taxon>
        <taxon>Tracheophyta</taxon>
        <taxon>Spermatophyta</taxon>
        <taxon>Magnoliopsida</taxon>
        <taxon>eudicotyledons</taxon>
        <taxon>Gunneridae</taxon>
        <taxon>Pentapetalae</taxon>
        <taxon>rosids</taxon>
        <taxon>fabids</taxon>
        <taxon>Rosales</taxon>
        <taxon>Rosaceae</taxon>
        <taxon>Amygdaloideae</taxon>
        <taxon>Maleae</taxon>
        <taxon>Malus</taxon>
    </lineage>
</organism>
<proteinExistence type="predicted"/>
<sequence>MLKQGQFLMGTGSSLVTNKCTFKRPAMVTVLNVRMPMRASSEMCFKIQQCYLNPELEPTRLILTGPYLGCSSKYLCVCEFIDEESELRMKPKGEVASSAKLSCREICMSTPDQHVHC</sequence>
<evidence type="ECO:0000313" key="2">
    <source>
        <dbReference type="Proteomes" id="UP000290289"/>
    </source>
</evidence>